<dbReference type="SUPFAM" id="SSF64593">
    <property type="entry name" value="Intermediate filament protein, coiled coil region"/>
    <property type="match status" value="3"/>
</dbReference>
<dbReference type="Gene3D" id="1.20.5.1160">
    <property type="entry name" value="Vasodilator-stimulated phosphoprotein"/>
    <property type="match status" value="1"/>
</dbReference>
<evidence type="ECO:0000256" key="1">
    <source>
        <dbReference type="ARBA" id="ARBA00022754"/>
    </source>
</evidence>
<dbReference type="Gene3D" id="1.20.5.500">
    <property type="entry name" value="Single helix bin"/>
    <property type="match status" value="1"/>
</dbReference>
<dbReference type="Gene3D" id="1.20.5.170">
    <property type="match status" value="1"/>
</dbReference>
<dbReference type="GO" id="GO:0045095">
    <property type="term" value="C:keratin filament"/>
    <property type="evidence" value="ECO:0007669"/>
    <property type="project" value="InterPro"/>
</dbReference>
<evidence type="ECO:0000256" key="4">
    <source>
        <dbReference type="SAM" id="Coils"/>
    </source>
</evidence>
<dbReference type="InterPro" id="IPR003054">
    <property type="entry name" value="Keratin_II"/>
</dbReference>
<proteinExistence type="inferred from homology"/>
<accession>A0A8D2P4Z6</accession>
<dbReference type="GO" id="GO:0005615">
    <property type="term" value="C:extracellular space"/>
    <property type="evidence" value="ECO:0007669"/>
    <property type="project" value="TreeGrafter"/>
</dbReference>
<evidence type="ECO:0000259" key="5">
    <source>
        <dbReference type="PROSITE" id="PS51842"/>
    </source>
</evidence>
<dbReference type="GO" id="GO:0045109">
    <property type="term" value="P:intermediate filament organization"/>
    <property type="evidence" value="ECO:0007669"/>
    <property type="project" value="TreeGrafter"/>
</dbReference>
<feature type="coiled-coil region" evidence="4">
    <location>
        <begin position="373"/>
        <end position="453"/>
    </location>
</feature>
<evidence type="ECO:0000256" key="2">
    <source>
        <dbReference type="ARBA" id="ARBA00023054"/>
    </source>
</evidence>
<keyword evidence="2 4" id="KW-0175">Coiled coil</keyword>
<dbReference type="FunFam" id="1.20.5.170:FF:000004">
    <property type="entry name" value="Keratin, type II cytoskeletal 5"/>
    <property type="match status" value="1"/>
</dbReference>
<dbReference type="InterPro" id="IPR032444">
    <property type="entry name" value="Keratin_2_head"/>
</dbReference>
<dbReference type="PROSITE" id="PS51842">
    <property type="entry name" value="IF_ROD_2"/>
    <property type="match status" value="1"/>
</dbReference>
<keyword evidence="7" id="KW-1185">Reference proteome</keyword>
<evidence type="ECO:0000256" key="3">
    <source>
        <dbReference type="RuleBase" id="RU000685"/>
    </source>
</evidence>
<dbReference type="Proteomes" id="UP000694401">
    <property type="component" value="Unassembled WGS sequence"/>
</dbReference>
<dbReference type="PROSITE" id="PS00226">
    <property type="entry name" value="IF_ROD_1"/>
    <property type="match status" value="1"/>
</dbReference>
<feature type="coiled-coil region" evidence="4">
    <location>
        <begin position="225"/>
        <end position="266"/>
    </location>
</feature>
<reference evidence="6" key="2">
    <citation type="submission" date="2025-09" db="UniProtKB">
        <authorList>
            <consortium name="Ensembl"/>
        </authorList>
    </citation>
    <scope>IDENTIFICATION</scope>
</reference>
<organism evidence="6 7">
    <name type="scientific">Zosterops lateralis melanops</name>
    <dbReference type="NCBI Taxonomy" id="1220523"/>
    <lineage>
        <taxon>Eukaryota</taxon>
        <taxon>Metazoa</taxon>
        <taxon>Chordata</taxon>
        <taxon>Craniata</taxon>
        <taxon>Vertebrata</taxon>
        <taxon>Euteleostomi</taxon>
        <taxon>Archelosauria</taxon>
        <taxon>Archosauria</taxon>
        <taxon>Dinosauria</taxon>
        <taxon>Saurischia</taxon>
        <taxon>Theropoda</taxon>
        <taxon>Coelurosauria</taxon>
        <taxon>Aves</taxon>
        <taxon>Neognathae</taxon>
        <taxon>Neoaves</taxon>
        <taxon>Telluraves</taxon>
        <taxon>Australaves</taxon>
        <taxon>Passeriformes</taxon>
        <taxon>Sylvioidea</taxon>
        <taxon>Zosteropidae</taxon>
        <taxon>Zosterops</taxon>
    </lineage>
</organism>
<dbReference type="AlphaFoldDB" id="A0A8D2P4Z6"/>
<protein>
    <recommendedName>
        <fullName evidence="5">IF rod domain-containing protein</fullName>
    </recommendedName>
</protein>
<keyword evidence="1 3" id="KW-0403">Intermediate filament</keyword>
<comment type="similarity">
    <text evidence="3">Belongs to the intermediate filament family.</text>
</comment>
<dbReference type="GO" id="GO:0031424">
    <property type="term" value="P:keratinization"/>
    <property type="evidence" value="ECO:0007669"/>
    <property type="project" value="TreeGrafter"/>
</dbReference>
<dbReference type="Ensembl" id="ENSZLMT00000009279.1">
    <property type="protein sequence ID" value="ENSZLMP00000009029.1"/>
    <property type="gene ID" value="ENSZLMG00000006292.1"/>
</dbReference>
<dbReference type="InterPro" id="IPR039008">
    <property type="entry name" value="IF_rod_dom"/>
</dbReference>
<dbReference type="SMART" id="SM01391">
    <property type="entry name" value="Filament"/>
    <property type="match status" value="1"/>
</dbReference>
<sequence length="624" mass="67187">MSRQCYTSGSILGRRGFSSASAVCGLGRANSSSASVCQPVGRRCGIGGFSSRSVCDLGRGQRISFGGSCRSSVYGNAGVGRCGVAYGGGRFGTVVGFGNCASFGGLGSYRGLGDGVAMGGYGASIGIGGGRSEGIRGVSIHPELLKPLCVGVDPEECQVRTHEKEQIKNLNNQFACFIDKVRLLEQQNKVLTTKWELLQQYVLPASRRNLEPVFENFICNLRKQLECVMGERERLENEERCLRDLVQEFKCKYEDEINKRTAAENEFVVLKKDVDCLYLTKEELEVRVGLLRQQLEFLKCIYAERAQLDCQLCDTSVIVQMDNSRDLDMEGIIKSVECCYEEIAQKSKAEVEAFYQTRLEELHSSRGKFCDDLRNNQSEIAELNRMIQKLQCESDNVKKQISALQTAICDAEQRGDCALKDARQKLVDLQTALQQAKDKMACLLRDYQELLNVKLALDIEIATYRTLLEGEESSRVFAALGVTELVFRPAAVVSGGGTVGECRSLSGIGGKCTVKTGGAGAGLGMVSSFGNAGFSTRSVDCVSKVGAGFGARSAVSCVGREVLTGVDGVQCAPAMGNLGNLGNLGNVVCAGVEQCGPGPVIIPGAPGVCGNRFSTAVRVVRTTR</sequence>
<dbReference type="GO" id="GO:0030280">
    <property type="term" value="F:structural constituent of skin epidermis"/>
    <property type="evidence" value="ECO:0007669"/>
    <property type="project" value="TreeGrafter"/>
</dbReference>
<dbReference type="PANTHER" id="PTHR45616">
    <property type="entry name" value="GATA-TYPE DOMAIN-CONTAINING PROTEIN"/>
    <property type="match status" value="1"/>
</dbReference>
<dbReference type="PANTHER" id="PTHR45616:SF19">
    <property type="entry name" value="KERATIN 90"/>
    <property type="match status" value="1"/>
</dbReference>
<feature type="domain" description="IF rod" evidence="5">
    <location>
        <begin position="163"/>
        <end position="475"/>
    </location>
</feature>
<dbReference type="Pfam" id="PF00038">
    <property type="entry name" value="Filament"/>
    <property type="match status" value="1"/>
</dbReference>
<dbReference type="InterPro" id="IPR018039">
    <property type="entry name" value="IF_conserved"/>
</dbReference>
<dbReference type="PRINTS" id="PR01276">
    <property type="entry name" value="TYPE2KERATIN"/>
</dbReference>
<dbReference type="Pfam" id="PF16208">
    <property type="entry name" value="Keratin_2_head"/>
    <property type="match status" value="1"/>
</dbReference>
<evidence type="ECO:0000313" key="7">
    <source>
        <dbReference type="Proteomes" id="UP000694401"/>
    </source>
</evidence>
<dbReference type="FunFam" id="1.20.5.1160:FF:000001">
    <property type="entry name" value="Keratin type II"/>
    <property type="match status" value="1"/>
</dbReference>
<evidence type="ECO:0000313" key="6">
    <source>
        <dbReference type="Ensembl" id="ENSZLMP00000009029.1"/>
    </source>
</evidence>
<name>A0A8D2P4Z6_ZOSLA</name>
<reference evidence="6" key="1">
    <citation type="submission" date="2025-08" db="UniProtKB">
        <authorList>
            <consortium name="Ensembl"/>
        </authorList>
    </citation>
    <scope>IDENTIFICATION</scope>
</reference>